<organism evidence="8 9">
    <name type="scientific">Coemansia thaxteri</name>
    <dbReference type="NCBI Taxonomy" id="2663907"/>
    <lineage>
        <taxon>Eukaryota</taxon>
        <taxon>Fungi</taxon>
        <taxon>Fungi incertae sedis</taxon>
        <taxon>Zoopagomycota</taxon>
        <taxon>Kickxellomycotina</taxon>
        <taxon>Kickxellomycetes</taxon>
        <taxon>Kickxellales</taxon>
        <taxon>Kickxellaceae</taxon>
        <taxon>Coemansia</taxon>
    </lineage>
</organism>
<evidence type="ECO:0000256" key="4">
    <source>
        <dbReference type="ARBA" id="ARBA00023187"/>
    </source>
</evidence>
<dbReference type="PIRSF" id="PIRSF038038">
    <property type="entry name" value="SMN_Gemin2"/>
    <property type="match status" value="1"/>
</dbReference>
<evidence type="ECO:0000313" key="9">
    <source>
        <dbReference type="Proteomes" id="UP001150907"/>
    </source>
</evidence>
<dbReference type="Gene3D" id="1.20.58.1070">
    <property type="match status" value="1"/>
</dbReference>
<dbReference type="EMBL" id="JANBQF010000151">
    <property type="protein sequence ID" value="KAJ2004495.1"/>
    <property type="molecule type" value="Genomic_DNA"/>
</dbReference>
<dbReference type="InterPro" id="IPR035426">
    <property type="entry name" value="Gemin2/Brr1"/>
</dbReference>
<comment type="similarity">
    <text evidence="5">Belongs to the gemin-2 family.</text>
</comment>
<dbReference type="GO" id="GO:0005681">
    <property type="term" value="C:spliceosomal complex"/>
    <property type="evidence" value="ECO:0007669"/>
    <property type="project" value="InterPro"/>
</dbReference>
<dbReference type="InterPro" id="IPR017364">
    <property type="entry name" value="GEMIN2"/>
</dbReference>
<evidence type="ECO:0000256" key="1">
    <source>
        <dbReference type="ARBA" id="ARBA00004496"/>
    </source>
</evidence>
<feature type="region of interest" description="Disordered" evidence="7">
    <location>
        <begin position="1"/>
        <end position="29"/>
    </location>
</feature>
<evidence type="ECO:0000256" key="2">
    <source>
        <dbReference type="ARBA" id="ARBA00022490"/>
    </source>
</evidence>
<evidence type="ECO:0000256" key="6">
    <source>
        <dbReference type="ARBA" id="ARBA00047179"/>
    </source>
</evidence>
<proteinExistence type="inferred from homology"/>
<sequence length="257" mass="28202">MDSNDIVYGQRGALPVPRGTAPGDLSTAPESGEQYMLRVRLEAASMPSVVVASNREDAIRTSNPQRRPLVAGSSSGEAPCELPAAVVPSSEWLASFGRRFEQSRRQLKSALAAHSSRGSGIPGSGHPREWRSFCYEIDTQAPGCCAMLDALAEMDQAMAMRLLKWLAAWLAKDRLRRIEAIWIWHLLLRLDALLDHEDTHALRDLCRRLKSIRSQLAAALPLDPVSGDALQGRAEEIAALNVLIAAVTRGYLQRDLE</sequence>
<gene>
    <name evidence="8" type="ORF">H4R26_002477</name>
</gene>
<dbReference type="Pfam" id="PF04938">
    <property type="entry name" value="SIP1"/>
    <property type="match status" value="1"/>
</dbReference>
<keyword evidence="2" id="KW-0963">Cytoplasm</keyword>
<dbReference type="PANTHER" id="PTHR12794:SF0">
    <property type="entry name" value="GEM-ASSOCIATED PROTEIN 2"/>
    <property type="match status" value="1"/>
</dbReference>
<protein>
    <recommendedName>
        <fullName evidence="6">Gem-associated protein 2</fullName>
    </recommendedName>
</protein>
<dbReference type="OrthoDB" id="428895at2759"/>
<reference evidence="8" key="1">
    <citation type="submission" date="2022-07" db="EMBL/GenBank/DDBJ databases">
        <title>Phylogenomic reconstructions and comparative analyses of Kickxellomycotina fungi.</title>
        <authorList>
            <person name="Reynolds N.K."/>
            <person name="Stajich J.E."/>
            <person name="Barry K."/>
            <person name="Grigoriev I.V."/>
            <person name="Crous P."/>
            <person name="Smith M.E."/>
        </authorList>
    </citation>
    <scope>NUCLEOTIDE SEQUENCE</scope>
    <source>
        <strain evidence="8">IMI 214461</strain>
    </source>
</reference>
<evidence type="ECO:0000313" key="8">
    <source>
        <dbReference type="EMBL" id="KAJ2004495.1"/>
    </source>
</evidence>
<dbReference type="AlphaFoldDB" id="A0A9W8EK39"/>
<accession>A0A9W8EK39</accession>
<evidence type="ECO:0000256" key="5">
    <source>
        <dbReference type="ARBA" id="ARBA00025758"/>
    </source>
</evidence>
<keyword evidence="4" id="KW-0508">mRNA splicing</keyword>
<keyword evidence="9" id="KW-1185">Reference proteome</keyword>
<dbReference type="PANTHER" id="PTHR12794">
    <property type="entry name" value="GEMIN2"/>
    <property type="match status" value="1"/>
</dbReference>
<evidence type="ECO:0000256" key="3">
    <source>
        <dbReference type="ARBA" id="ARBA00022664"/>
    </source>
</evidence>
<name>A0A9W8EK39_9FUNG</name>
<comment type="subcellular location">
    <subcellularLocation>
        <location evidence="1">Cytoplasm</location>
    </subcellularLocation>
</comment>
<dbReference type="GO" id="GO:0000387">
    <property type="term" value="P:spliceosomal snRNP assembly"/>
    <property type="evidence" value="ECO:0007669"/>
    <property type="project" value="InterPro"/>
</dbReference>
<dbReference type="GO" id="GO:0000245">
    <property type="term" value="P:spliceosomal complex assembly"/>
    <property type="evidence" value="ECO:0007669"/>
    <property type="project" value="InterPro"/>
</dbReference>
<keyword evidence="3" id="KW-0507">mRNA processing</keyword>
<evidence type="ECO:0000256" key="7">
    <source>
        <dbReference type="SAM" id="MobiDB-lite"/>
    </source>
</evidence>
<dbReference type="GO" id="GO:0032797">
    <property type="term" value="C:SMN complex"/>
    <property type="evidence" value="ECO:0007669"/>
    <property type="project" value="TreeGrafter"/>
</dbReference>
<comment type="caution">
    <text evidence="8">The sequence shown here is derived from an EMBL/GenBank/DDBJ whole genome shotgun (WGS) entry which is preliminary data.</text>
</comment>
<dbReference type="Proteomes" id="UP001150907">
    <property type="component" value="Unassembled WGS sequence"/>
</dbReference>